<evidence type="ECO:0000313" key="1">
    <source>
        <dbReference type="EMBL" id="EQB60765.1"/>
    </source>
</evidence>
<protein>
    <submittedName>
        <fullName evidence="1">Uncharacterized protein</fullName>
    </submittedName>
</protein>
<dbReference type="HOGENOM" id="CLU_1256367_0_0_1"/>
<dbReference type="Proteomes" id="UP000053780">
    <property type="component" value="Unassembled WGS sequence"/>
</dbReference>
<name>T0MIE7_9MICR</name>
<dbReference type="AlphaFoldDB" id="T0MIE7"/>
<dbReference type="OrthoDB" id="2196367at2759"/>
<dbReference type="VEuPathDB" id="MicrosporidiaDB:NAPIS_ORF01670"/>
<dbReference type="EMBL" id="KE647238">
    <property type="protein sequence ID" value="EQB60765.1"/>
    <property type="molecule type" value="Genomic_DNA"/>
</dbReference>
<keyword evidence="2" id="KW-1185">Reference proteome</keyword>
<organism evidence="1 2">
    <name type="scientific">Vairimorpha apis BRL 01</name>
    <dbReference type="NCBI Taxonomy" id="1037528"/>
    <lineage>
        <taxon>Eukaryota</taxon>
        <taxon>Fungi</taxon>
        <taxon>Fungi incertae sedis</taxon>
        <taxon>Microsporidia</taxon>
        <taxon>Nosematidae</taxon>
        <taxon>Vairimorpha</taxon>
    </lineage>
</organism>
<evidence type="ECO:0000313" key="2">
    <source>
        <dbReference type="Proteomes" id="UP000053780"/>
    </source>
</evidence>
<proteinExistence type="predicted"/>
<sequence>MLNLKTIEKKYCLYFPNLPLFVCEKNEEFYNVKIFDAEIIIYDLLELNLIIDTIINSLNKKQTENSIDESNKNNVIMQNLNENNVKKIKKESFDNKKKSINSNKNFILESKSTKGKMKIKNLQYNKYVPNFSEDDNETRNNILIEYKESFSVNINNYCINNSISHPEYLFEKSNGVYICRAMFMNEKFESRYAYDINVAKEDACNLIWSFIKYKDEIKNS</sequence>
<gene>
    <name evidence="1" type="ORF">NAPIS_ORF01670</name>
</gene>
<accession>T0MIE7</accession>
<reference evidence="1 2" key="1">
    <citation type="journal article" date="2013" name="BMC Genomics">
        <title>Genome sequencing and comparative genomics of honey bee microsporidia, Nosema apis reveal novel insights into host-parasite interactions.</title>
        <authorList>
            <person name="Chen Yp."/>
            <person name="Pettis J.S."/>
            <person name="Zhao Y."/>
            <person name="Liu X."/>
            <person name="Tallon L.J."/>
            <person name="Sadzewicz L.D."/>
            <person name="Li R."/>
            <person name="Zheng H."/>
            <person name="Huang S."/>
            <person name="Zhang X."/>
            <person name="Hamilton M.C."/>
            <person name="Pernal S.F."/>
            <person name="Melathopoulos A.P."/>
            <person name="Yan X."/>
            <person name="Evans J.D."/>
        </authorList>
    </citation>
    <scope>NUCLEOTIDE SEQUENCE [LARGE SCALE GENOMIC DNA]</scope>
    <source>
        <strain evidence="1 2">BRL 01</strain>
    </source>
</reference>